<reference evidence="3" key="1">
    <citation type="submission" date="2018-06" db="EMBL/GenBank/DDBJ databases">
        <title>Aestuariibacter litoralis strain KCTC 52945T.</title>
        <authorList>
            <person name="Li X."/>
            <person name="Salam N."/>
            <person name="Li J.-L."/>
            <person name="Chen Y.-M."/>
            <person name="Yang Z.-W."/>
            <person name="Zhang L.-Y."/>
            <person name="Han M.-X."/>
            <person name="Xiao M."/>
            <person name="Li W.-J."/>
        </authorList>
    </citation>
    <scope>NUCLEOTIDE SEQUENCE [LARGE SCALE GENOMIC DNA]</scope>
    <source>
        <strain evidence="3">KCTC 52945</strain>
    </source>
</reference>
<gene>
    <name evidence="2" type="ORF">DK847_06145</name>
</gene>
<evidence type="ECO:0008006" key="4">
    <source>
        <dbReference type="Google" id="ProtNLM"/>
    </source>
</evidence>
<proteinExistence type="predicted"/>
<evidence type="ECO:0000313" key="3">
    <source>
        <dbReference type="Proteomes" id="UP000248795"/>
    </source>
</evidence>
<evidence type="ECO:0000313" key="2">
    <source>
        <dbReference type="EMBL" id="PZF78003.1"/>
    </source>
</evidence>
<feature type="compositionally biased region" description="Low complexity" evidence="1">
    <location>
        <begin position="145"/>
        <end position="155"/>
    </location>
</feature>
<accession>A0A2W2CCR5</accession>
<sequence>MNMSNIDNTMNQNQPSSGFEGMAEQHPGLGGSPGGVRGMASKAGEKIMDTAERQKAVGADYVDSIAGAVRRAAGEFEGQVPQAADYIRYAADQIETMSDSLRRRDIGQMMQDVQSFARRQPTAFLGLSFLAGFAAIRFLKSGASGAGTSSAGGESWRAQEPVDSGRYGATAGAGMGEDRFGASQSPGMTPGVGL</sequence>
<dbReference type="EMBL" id="QKVK01000002">
    <property type="protein sequence ID" value="PZF78003.1"/>
    <property type="molecule type" value="Genomic_DNA"/>
</dbReference>
<organism evidence="2 3">
    <name type="scientific">Aestuariivirga litoralis</name>
    <dbReference type="NCBI Taxonomy" id="2650924"/>
    <lineage>
        <taxon>Bacteria</taxon>
        <taxon>Pseudomonadati</taxon>
        <taxon>Pseudomonadota</taxon>
        <taxon>Alphaproteobacteria</taxon>
        <taxon>Hyphomicrobiales</taxon>
        <taxon>Aestuariivirgaceae</taxon>
        <taxon>Aestuariivirga</taxon>
    </lineage>
</organism>
<evidence type="ECO:0000256" key="1">
    <source>
        <dbReference type="SAM" id="MobiDB-lite"/>
    </source>
</evidence>
<feature type="compositionally biased region" description="Gly residues" evidence="1">
    <location>
        <begin position="28"/>
        <end position="37"/>
    </location>
</feature>
<dbReference type="Proteomes" id="UP000248795">
    <property type="component" value="Unassembled WGS sequence"/>
</dbReference>
<name>A0A2W2CCR5_9HYPH</name>
<dbReference type="AlphaFoldDB" id="A0A2W2CCR5"/>
<comment type="caution">
    <text evidence="2">The sequence shown here is derived from an EMBL/GenBank/DDBJ whole genome shotgun (WGS) entry which is preliminary data.</text>
</comment>
<feature type="region of interest" description="Disordered" evidence="1">
    <location>
        <begin position="1"/>
        <end position="40"/>
    </location>
</feature>
<protein>
    <recommendedName>
        <fullName evidence="4">Nutrient deprivation-induced protein</fullName>
    </recommendedName>
</protein>
<keyword evidence="3" id="KW-1185">Reference proteome</keyword>
<feature type="region of interest" description="Disordered" evidence="1">
    <location>
        <begin position="145"/>
        <end position="194"/>
    </location>
</feature>
<feature type="compositionally biased region" description="Polar residues" evidence="1">
    <location>
        <begin position="1"/>
        <end position="17"/>
    </location>
</feature>